<dbReference type="InterPro" id="IPR011009">
    <property type="entry name" value="Kinase-like_dom_sf"/>
</dbReference>
<evidence type="ECO:0008006" key="5">
    <source>
        <dbReference type="Google" id="ProtNLM"/>
    </source>
</evidence>
<gene>
    <name evidence="3" type="ORF">COHA_001759</name>
</gene>
<reference evidence="3" key="1">
    <citation type="submission" date="2020-11" db="EMBL/GenBank/DDBJ databases">
        <title>Chlorella ohadii genome sequencing and assembly.</title>
        <authorList>
            <person name="Murik O."/>
            <person name="Treves H."/>
            <person name="Kedem I."/>
            <person name="Shotland Y."/>
            <person name="Kaplan A."/>
        </authorList>
    </citation>
    <scope>NUCLEOTIDE SEQUENCE</scope>
    <source>
        <strain evidence="3">1</strain>
    </source>
</reference>
<evidence type="ECO:0000256" key="2">
    <source>
        <dbReference type="SAM" id="MobiDB-lite"/>
    </source>
</evidence>
<proteinExistence type="predicted"/>
<sequence length="775" mass="82845">MAAREPVAWTLPDNYQLVWRKPSTLSQDYDEATLQQLVQHNIIKQLDTDAVKAHLKQPSQGGGSGGEAEVHIARWHGGSDDDTLDGLLVAFKVYRMPDGHGGFKQVMCDDHAHSLGHFGNRTLRKEVNVLSILQHSGFADRVPPVLGIVRHWGDMHDPPLHGYAMPAYRYGSLGSLMRDTCDRRVPESVFAGFFSPQRMTGEYSALMQVLCKLHTGERGLMLQGKQIGGFWKDLSSNNLLIQDQADGGCRLLLADPSMCFLISDLSQPTPRRGQDPNKIKLLAVAALGSLTAEALATPAGEALVARCLQLHDRLTALSQLKPPKDSPLVPLGHSLSWVATHFMVQEHPLVAAMYAAQGAEPLTSKPTLQDIPSKLRTFRQAVHEAELVAGCHLYELFFEKQHAVAARDKAEGALKQVAAARDAAERSLKQTTAKADNLESMLGHMCQEYGRVRDLALTLVPSHPDRDLLMETGHLDPELQERINTASAAATPDAAAVQPPYAGFLQQLPTLPAAAGDAASPSADLSSRTMAGGPGDASPATSGGGSGVSSPNKRKRGAEQAGPAPSGTILRFAVSRNGVLTGLPAFRLPHNTKGSNLYAHMVAQLSERFRGDVHQLLAQKQGPYTALLGAAGLQPAQLDRLVQFGSDGHYIEISAASFLPGCDAAGHAAAAPIIFHSTGRDLLGSEQHIECGGGSAQERAAFSTALQNHFQQCMPDGLAQMGGASGPITLLLRIAAAQLPQGGAAMPWVQHNLTVPAADLAAMADRTAHLFRKKV</sequence>
<protein>
    <recommendedName>
        <fullName evidence="5">Protein kinase domain-containing protein</fullName>
    </recommendedName>
</protein>
<feature type="region of interest" description="Disordered" evidence="2">
    <location>
        <begin position="514"/>
        <end position="567"/>
    </location>
</feature>
<evidence type="ECO:0000256" key="1">
    <source>
        <dbReference type="SAM" id="Coils"/>
    </source>
</evidence>
<dbReference type="SUPFAM" id="SSF56112">
    <property type="entry name" value="Protein kinase-like (PK-like)"/>
    <property type="match status" value="1"/>
</dbReference>
<dbReference type="Proteomes" id="UP001205105">
    <property type="component" value="Unassembled WGS sequence"/>
</dbReference>
<feature type="coiled-coil region" evidence="1">
    <location>
        <begin position="414"/>
        <end position="441"/>
    </location>
</feature>
<evidence type="ECO:0000313" key="4">
    <source>
        <dbReference type="Proteomes" id="UP001205105"/>
    </source>
</evidence>
<keyword evidence="1" id="KW-0175">Coiled coil</keyword>
<organism evidence="3 4">
    <name type="scientific">Chlorella ohadii</name>
    <dbReference type="NCBI Taxonomy" id="2649997"/>
    <lineage>
        <taxon>Eukaryota</taxon>
        <taxon>Viridiplantae</taxon>
        <taxon>Chlorophyta</taxon>
        <taxon>core chlorophytes</taxon>
        <taxon>Trebouxiophyceae</taxon>
        <taxon>Chlorellales</taxon>
        <taxon>Chlorellaceae</taxon>
        <taxon>Chlorella clade</taxon>
        <taxon>Chlorella</taxon>
    </lineage>
</organism>
<comment type="caution">
    <text evidence="3">The sequence shown here is derived from an EMBL/GenBank/DDBJ whole genome shotgun (WGS) entry which is preliminary data.</text>
</comment>
<accession>A0AAD5H8K1</accession>
<keyword evidence="4" id="KW-1185">Reference proteome</keyword>
<dbReference type="AlphaFoldDB" id="A0AAD5H8K1"/>
<evidence type="ECO:0000313" key="3">
    <source>
        <dbReference type="EMBL" id="KAI7844670.1"/>
    </source>
</evidence>
<dbReference type="EMBL" id="JADXDR010000025">
    <property type="protein sequence ID" value="KAI7844670.1"/>
    <property type="molecule type" value="Genomic_DNA"/>
</dbReference>
<name>A0AAD5H8K1_9CHLO</name>
<feature type="compositionally biased region" description="Low complexity" evidence="2">
    <location>
        <begin position="514"/>
        <end position="527"/>
    </location>
</feature>